<keyword evidence="4" id="KW-1185">Reference proteome</keyword>
<dbReference type="SUPFAM" id="SSF52540">
    <property type="entry name" value="P-loop containing nucleoside triphosphate hydrolases"/>
    <property type="match status" value="2"/>
</dbReference>
<dbReference type="InterPro" id="IPR027417">
    <property type="entry name" value="P-loop_NTPase"/>
</dbReference>
<comment type="caution">
    <text evidence="3">The sequence shown here is derived from an EMBL/GenBank/DDBJ whole genome shotgun (WGS) entry which is preliminary data.</text>
</comment>
<evidence type="ECO:0000313" key="3">
    <source>
        <dbReference type="EMBL" id="MCV2883875.1"/>
    </source>
</evidence>
<dbReference type="PANTHER" id="PTHR11070">
    <property type="entry name" value="UVRD / RECB / PCRA DNA HELICASE FAMILY MEMBER"/>
    <property type="match status" value="1"/>
</dbReference>
<name>A0ABT3A5C7_9ALTE</name>
<dbReference type="Pfam" id="PF13604">
    <property type="entry name" value="AAA_30"/>
    <property type="match status" value="1"/>
</dbReference>
<dbReference type="CDD" id="cd18809">
    <property type="entry name" value="SF1_C_RecD"/>
    <property type="match status" value="1"/>
</dbReference>
<evidence type="ECO:0000313" key="4">
    <source>
        <dbReference type="Proteomes" id="UP001652504"/>
    </source>
</evidence>
<dbReference type="Proteomes" id="UP001652504">
    <property type="component" value="Unassembled WGS sequence"/>
</dbReference>
<gene>
    <name evidence="3" type="ORF">OE749_04120</name>
</gene>
<dbReference type="RefSeq" id="WP_263711087.1">
    <property type="nucleotide sequence ID" value="NZ_JAOWKX010000002.1"/>
</dbReference>
<proteinExistence type="predicted"/>
<feature type="domain" description="UvrD-like helicase C-terminal" evidence="2">
    <location>
        <begin position="818"/>
        <end position="862"/>
    </location>
</feature>
<dbReference type="InterPro" id="IPR000212">
    <property type="entry name" value="DNA_helicase_UvrD/REP"/>
</dbReference>
<reference evidence="3 4" key="1">
    <citation type="submission" date="2022-10" db="EMBL/GenBank/DDBJ databases">
        <title>Aestuariibacter sp. AA17 isolated from Montipora capitata coral fragment.</title>
        <authorList>
            <person name="Emsley S.A."/>
            <person name="Pfannmuller K.M."/>
            <person name="Loughran R.M."/>
            <person name="Shlafstein M."/>
            <person name="Papke E."/>
            <person name="Saw J.H."/>
            <person name="Ushijima B."/>
            <person name="Videau P."/>
        </authorList>
    </citation>
    <scope>NUCLEOTIDE SEQUENCE [LARGE SCALE GENOMIC DNA]</scope>
    <source>
        <strain evidence="3 4">AA17</strain>
    </source>
</reference>
<dbReference type="Gene3D" id="3.40.50.300">
    <property type="entry name" value="P-loop containing nucleotide triphosphate hydrolases"/>
    <property type="match status" value="2"/>
</dbReference>
<protein>
    <recommendedName>
        <fullName evidence="1">DNA 3'-5' helicase II</fullName>
    </recommendedName>
</protein>
<dbReference type="Pfam" id="PF13538">
    <property type="entry name" value="UvrD_C_2"/>
    <property type="match status" value="1"/>
</dbReference>
<dbReference type="EMBL" id="JAOWKX010000002">
    <property type="protein sequence ID" value="MCV2883875.1"/>
    <property type="molecule type" value="Genomic_DNA"/>
</dbReference>
<accession>A0ABT3A5C7</accession>
<dbReference type="InterPro" id="IPR027785">
    <property type="entry name" value="UvrD-like_helicase_C"/>
</dbReference>
<evidence type="ECO:0000259" key="2">
    <source>
        <dbReference type="Pfam" id="PF13538"/>
    </source>
</evidence>
<organism evidence="3 4">
    <name type="scientific">Fluctibacter corallii</name>
    <dbReference type="NCBI Taxonomy" id="2984329"/>
    <lineage>
        <taxon>Bacteria</taxon>
        <taxon>Pseudomonadati</taxon>
        <taxon>Pseudomonadota</taxon>
        <taxon>Gammaproteobacteria</taxon>
        <taxon>Alteromonadales</taxon>
        <taxon>Alteromonadaceae</taxon>
        <taxon>Fluctibacter</taxon>
    </lineage>
</organism>
<dbReference type="PANTHER" id="PTHR11070:SF2">
    <property type="entry name" value="ATP-DEPENDENT DNA HELICASE SRS2"/>
    <property type="match status" value="1"/>
</dbReference>
<sequence length="898" mass="103343">MRTIYSQVISSNEVISQSINNSQGQRGLLSQIILGQIRNLLEGVAVYIHQNDPNLCFDYHMVNPALQYVGSRAKYRIVSQFHALTQKSTSHYSLDGDNSERLMLKYYEYLYRLRSLVRNELGVTILENLEVFPIDLDPSLREYHQKIADRIRQTNAIGQDATKERYYIHKTKPFFNNGEVFYEVTFYPAQNKVNKFDRIIGFTKIDIADKYAAELTVQRSAIDVLGFNMPILLILRWEVSIRPCELDNYARLLGFNIKTSTTWNEYTYLMQCLTESFDSLLDIVDMSDEGYAAYREVAVMNVVSPRIFPVLDKTRALIKANCRGSNVLRYLLLHMNNRILKQQYNQDGCYILSDLMLHFGCIPFDDMPFCSSLPGHNPRIGDLFECLDASTRLHEVLARRIKNNIEREGNLYTPVGELEELGNILELSQKYNRKVHRTHTDRHLVHDKGHLFITGYENDTVKIIEKLISCADGGLRGYEPFVTEWLGETPFQIDDQAKLSAIEKLFSESKVALIYGAAGTGKSTMLSHLAHMFNDRSKLFLAHTNPATDNLKRKISAQNSEFSTIRSHLSNGVGLQHYDLLVIDECSTVCNTDILNVIEKTPFELLVLVGDIYQIESIQFGNWFEIIKDFVPNTAVFELNTPYRTTNESLLAFWDKVRQCEDDIAESIARNGYSAVLDNTLFQSMARDEIILCLNYDGLYGINNVNRFLQAGNPNPEVRWRANSFKVNDPVLFTDSERFRPVIFNNLKGWIKHIEKAPGWIQFDIKLDRPLTELDVMACHELEWMGDSTVRLVVFDYDPNTSDEDDESSTTIIPFQVAYAVSIHKAQGLEYDSVKIVITDANEDDISHSIFYTAVTRARESLKIFWTPETQQHVLNKLKRGNRARDVHLIRNRRLMPR</sequence>
<evidence type="ECO:0000256" key="1">
    <source>
        <dbReference type="ARBA" id="ARBA00034923"/>
    </source>
</evidence>